<keyword evidence="9 18" id="KW-0963">Cytoplasm</keyword>
<dbReference type="PANTHER" id="PTHR43622:SF7">
    <property type="entry name" value="3-DEHYDROQUINATE SYNTHASE, CHLOROPLASTIC"/>
    <property type="match status" value="1"/>
</dbReference>
<gene>
    <name evidence="18 21" type="primary">aroB</name>
    <name evidence="21" type="ORF">ACFSC0_03300</name>
</gene>
<sequence length="370" mass="39104">MSRSVKVGLGARAYEVVIGRGLLDEAGARIAPFVTRRRAAVVSDETVWRLHGERLAGALERAGLAALPVVIPPGEQTKSWAGLADVSDRLLALELDRGDLIVAFGGGVVGDLAGFAAAIYKRGIDFVQVPTTLLAQVDSSVGGKTAIDTPQGKNLIGAFHQPRLVLADLSVLDTLADREMRAGYAEVIKYGLLGDFAFFEQLEARGGEVLAREPEALAAAVARSVEMKAEIVAEDEKEAGRRALLNLGHTFGHALEAETGYGEALLHGEAVGAGMALAFRFSARLGLCPAQDAERASRAIAAASLPTRLSDVRPEPFPADRLIAHMGQDKKAEGGRLTFILARRLGEAFVAKDVDPGPLRDFLLSEGASP</sequence>
<evidence type="ECO:0000256" key="8">
    <source>
        <dbReference type="ARBA" id="ARBA00017684"/>
    </source>
</evidence>
<dbReference type="Proteomes" id="UP001597237">
    <property type="component" value="Unassembled WGS sequence"/>
</dbReference>
<dbReference type="InterPro" id="IPR016037">
    <property type="entry name" value="DHQ_synth_AroB"/>
</dbReference>
<evidence type="ECO:0000256" key="9">
    <source>
        <dbReference type="ARBA" id="ARBA00022490"/>
    </source>
</evidence>
<comment type="cofactor">
    <cofactor evidence="18">
        <name>Co(2+)</name>
        <dbReference type="ChEBI" id="CHEBI:48828"/>
    </cofactor>
    <cofactor evidence="18">
        <name>Zn(2+)</name>
        <dbReference type="ChEBI" id="CHEBI:29105"/>
    </cofactor>
    <text evidence="18">Binds 1 divalent metal cation per subunit. Can use either Co(2+) or Zn(2+).</text>
</comment>
<dbReference type="Pfam" id="PF01761">
    <property type="entry name" value="DHQ_synthase"/>
    <property type="match status" value="1"/>
</dbReference>
<dbReference type="NCBIfam" id="TIGR01357">
    <property type="entry name" value="aroB"/>
    <property type="match status" value="1"/>
</dbReference>
<name>A0ABW4MYY2_9CAUL</name>
<keyword evidence="16 18" id="KW-0456">Lyase</keyword>
<evidence type="ECO:0000256" key="17">
    <source>
        <dbReference type="ARBA" id="ARBA00023285"/>
    </source>
</evidence>
<evidence type="ECO:0000256" key="11">
    <source>
        <dbReference type="ARBA" id="ARBA00022723"/>
    </source>
</evidence>
<evidence type="ECO:0000256" key="12">
    <source>
        <dbReference type="ARBA" id="ARBA00022741"/>
    </source>
</evidence>
<dbReference type="HAMAP" id="MF_00110">
    <property type="entry name" value="DHQ_synthase"/>
    <property type="match status" value="1"/>
</dbReference>
<comment type="subcellular location">
    <subcellularLocation>
        <location evidence="4 18">Cytoplasm</location>
    </subcellularLocation>
</comment>
<comment type="caution">
    <text evidence="21">The sequence shown here is derived from an EMBL/GenBank/DDBJ whole genome shotgun (WGS) entry which is preliminary data.</text>
</comment>
<feature type="domain" description="3-dehydroquinate synthase N-terminal" evidence="19">
    <location>
        <begin position="69"/>
        <end position="181"/>
    </location>
</feature>
<feature type="domain" description="3-dehydroquinate synthase C-terminal" evidence="20">
    <location>
        <begin position="183"/>
        <end position="332"/>
    </location>
</feature>
<organism evidence="21 22">
    <name type="scientific">Phenylobacterium terrae</name>
    <dbReference type="NCBI Taxonomy" id="2665495"/>
    <lineage>
        <taxon>Bacteria</taxon>
        <taxon>Pseudomonadati</taxon>
        <taxon>Pseudomonadota</taxon>
        <taxon>Alphaproteobacteria</taxon>
        <taxon>Caulobacterales</taxon>
        <taxon>Caulobacteraceae</taxon>
        <taxon>Phenylobacterium</taxon>
    </lineage>
</organism>
<dbReference type="SUPFAM" id="SSF56796">
    <property type="entry name" value="Dehydroquinate synthase-like"/>
    <property type="match status" value="1"/>
</dbReference>
<feature type="binding site" evidence="18">
    <location>
        <begin position="107"/>
        <end position="111"/>
    </location>
    <ligand>
        <name>NAD(+)</name>
        <dbReference type="ChEBI" id="CHEBI:57540"/>
    </ligand>
</feature>
<dbReference type="Pfam" id="PF24621">
    <property type="entry name" value="DHQS_C"/>
    <property type="match status" value="1"/>
</dbReference>
<accession>A0ABW4MYY2</accession>
<protein>
    <recommendedName>
        <fullName evidence="8 18">3-dehydroquinate synthase</fullName>
        <shortName evidence="18">DHQS</shortName>
        <ecNumber evidence="7 18">4.2.3.4</ecNumber>
    </recommendedName>
</protein>
<evidence type="ECO:0000256" key="6">
    <source>
        <dbReference type="ARBA" id="ARBA00005412"/>
    </source>
</evidence>
<evidence type="ECO:0000256" key="13">
    <source>
        <dbReference type="ARBA" id="ARBA00022833"/>
    </source>
</evidence>
<evidence type="ECO:0000313" key="22">
    <source>
        <dbReference type="Proteomes" id="UP001597237"/>
    </source>
</evidence>
<comment type="function">
    <text evidence="3 18">Catalyzes the conversion of 3-deoxy-D-arabino-heptulosonate 7-phosphate (DAHP) to dehydroquinate (DHQ).</text>
</comment>
<dbReference type="EMBL" id="JBHUEY010000001">
    <property type="protein sequence ID" value="MFD1782409.1"/>
    <property type="molecule type" value="Genomic_DNA"/>
</dbReference>
<feature type="binding site" evidence="18">
    <location>
        <begin position="131"/>
        <end position="132"/>
    </location>
    <ligand>
        <name>NAD(+)</name>
        <dbReference type="ChEBI" id="CHEBI:57540"/>
    </ligand>
</feature>
<keyword evidence="13 18" id="KW-0862">Zinc</keyword>
<evidence type="ECO:0000256" key="18">
    <source>
        <dbReference type="HAMAP-Rule" id="MF_00110"/>
    </source>
</evidence>
<evidence type="ECO:0000259" key="20">
    <source>
        <dbReference type="Pfam" id="PF24621"/>
    </source>
</evidence>
<feature type="binding site" evidence="18">
    <location>
        <position position="144"/>
    </location>
    <ligand>
        <name>NAD(+)</name>
        <dbReference type="ChEBI" id="CHEBI:57540"/>
    </ligand>
</feature>
<feature type="binding site" evidence="18">
    <location>
        <position position="153"/>
    </location>
    <ligand>
        <name>NAD(+)</name>
        <dbReference type="ChEBI" id="CHEBI:57540"/>
    </ligand>
</feature>
<feature type="binding site" evidence="18">
    <location>
        <position position="249"/>
    </location>
    <ligand>
        <name>Zn(2+)</name>
        <dbReference type="ChEBI" id="CHEBI:29105"/>
    </ligand>
</feature>
<evidence type="ECO:0000256" key="1">
    <source>
        <dbReference type="ARBA" id="ARBA00001393"/>
    </source>
</evidence>
<dbReference type="InterPro" id="IPR050071">
    <property type="entry name" value="Dehydroquinate_synthase"/>
</dbReference>
<reference evidence="22" key="1">
    <citation type="journal article" date="2019" name="Int. J. Syst. Evol. Microbiol.">
        <title>The Global Catalogue of Microorganisms (GCM) 10K type strain sequencing project: providing services to taxonomists for standard genome sequencing and annotation.</title>
        <authorList>
            <consortium name="The Broad Institute Genomics Platform"/>
            <consortium name="The Broad Institute Genome Sequencing Center for Infectious Disease"/>
            <person name="Wu L."/>
            <person name="Ma J."/>
        </authorList>
    </citation>
    <scope>NUCLEOTIDE SEQUENCE [LARGE SCALE GENOMIC DNA]</scope>
    <source>
        <strain evidence="22">DFY28</strain>
    </source>
</reference>
<keyword evidence="12 18" id="KW-0547">Nucleotide-binding</keyword>
<keyword evidence="17 18" id="KW-0170">Cobalt</keyword>
<comment type="pathway">
    <text evidence="5 18">Metabolic intermediate biosynthesis; chorismate biosynthesis; chorismate from D-erythrose 4-phosphate and phosphoenolpyruvate: step 2/7.</text>
</comment>
<dbReference type="EC" id="4.2.3.4" evidence="7 18"/>
<dbReference type="PIRSF" id="PIRSF001455">
    <property type="entry name" value="DHQ_synth"/>
    <property type="match status" value="1"/>
</dbReference>
<dbReference type="InterPro" id="IPR030963">
    <property type="entry name" value="DHQ_synth_fam"/>
</dbReference>
<comment type="catalytic activity">
    <reaction evidence="1 18">
        <text>7-phospho-2-dehydro-3-deoxy-D-arabino-heptonate = 3-dehydroquinate + phosphate</text>
        <dbReference type="Rhea" id="RHEA:21968"/>
        <dbReference type="ChEBI" id="CHEBI:32364"/>
        <dbReference type="ChEBI" id="CHEBI:43474"/>
        <dbReference type="ChEBI" id="CHEBI:58394"/>
        <dbReference type="EC" id="4.2.3.4"/>
    </reaction>
</comment>
<dbReference type="InterPro" id="IPR056179">
    <property type="entry name" value="DHQS_C"/>
</dbReference>
<feature type="binding site" evidence="18">
    <location>
        <position position="267"/>
    </location>
    <ligand>
        <name>Zn(2+)</name>
        <dbReference type="ChEBI" id="CHEBI:29105"/>
    </ligand>
</feature>
<comment type="cofactor">
    <cofactor evidence="2 18">
        <name>NAD(+)</name>
        <dbReference type="ChEBI" id="CHEBI:57540"/>
    </cofactor>
</comment>
<dbReference type="InterPro" id="IPR030960">
    <property type="entry name" value="DHQS/DOIS_N"/>
</dbReference>
<dbReference type="Gene3D" id="3.40.50.1970">
    <property type="match status" value="1"/>
</dbReference>
<keyword evidence="15 18" id="KW-0057">Aromatic amino acid biosynthesis</keyword>
<evidence type="ECO:0000256" key="3">
    <source>
        <dbReference type="ARBA" id="ARBA00003485"/>
    </source>
</evidence>
<evidence type="ECO:0000259" key="19">
    <source>
        <dbReference type="Pfam" id="PF01761"/>
    </source>
</evidence>
<dbReference type="GO" id="GO:0003856">
    <property type="term" value="F:3-dehydroquinate synthase activity"/>
    <property type="evidence" value="ECO:0007669"/>
    <property type="project" value="UniProtKB-EC"/>
</dbReference>
<keyword evidence="10 18" id="KW-0028">Amino-acid biosynthesis</keyword>
<evidence type="ECO:0000256" key="16">
    <source>
        <dbReference type="ARBA" id="ARBA00023239"/>
    </source>
</evidence>
<dbReference type="RefSeq" id="WP_377280535.1">
    <property type="nucleotide sequence ID" value="NZ_JBHRSI010000001.1"/>
</dbReference>
<evidence type="ECO:0000313" key="21">
    <source>
        <dbReference type="EMBL" id="MFD1782409.1"/>
    </source>
</evidence>
<keyword evidence="11 18" id="KW-0479">Metal-binding</keyword>
<proteinExistence type="inferred from homology"/>
<evidence type="ECO:0000256" key="5">
    <source>
        <dbReference type="ARBA" id="ARBA00004661"/>
    </source>
</evidence>
<comment type="similarity">
    <text evidence="6 18">Belongs to the sugar phosphate cyclases superfamily. Dehydroquinate synthase family.</text>
</comment>
<comment type="caution">
    <text evidence="18">Lacks conserved residue(s) required for the propagation of feature annotation.</text>
</comment>
<evidence type="ECO:0000256" key="2">
    <source>
        <dbReference type="ARBA" id="ARBA00001911"/>
    </source>
</evidence>
<evidence type="ECO:0000256" key="14">
    <source>
        <dbReference type="ARBA" id="ARBA00023027"/>
    </source>
</evidence>
<evidence type="ECO:0000256" key="15">
    <source>
        <dbReference type="ARBA" id="ARBA00023141"/>
    </source>
</evidence>
<dbReference type="Gene3D" id="1.20.1090.10">
    <property type="entry name" value="Dehydroquinate synthase-like - alpha domain"/>
    <property type="match status" value="1"/>
</dbReference>
<feature type="binding site" evidence="18">
    <location>
        <position position="186"/>
    </location>
    <ligand>
        <name>Zn(2+)</name>
        <dbReference type="ChEBI" id="CHEBI:29105"/>
    </ligand>
</feature>
<keyword evidence="22" id="KW-1185">Reference proteome</keyword>
<dbReference type="PANTHER" id="PTHR43622">
    <property type="entry name" value="3-DEHYDROQUINATE SYNTHASE"/>
    <property type="match status" value="1"/>
</dbReference>
<evidence type="ECO:0000256" key="4">
    <source>
        <dbReference type="ARBA" id="ARBA00004496"/>
    </source>
</evidence>
<dbReference type="CDD" id="cd08195">
    <property type="entry name" value="DHQS"/>
    <property type="match status" value="1"/>
</dbReference>
<evidence type="ECO:0000256" key="10">
    <source>
        <dbReference type="ARBA" id="ARBA00022605"/>
    </source>
</evidence>
<keyword evidence="14 18" id="KW-0520">NAD</keyword>
<evidence type="ECO:0000256" key="7">
    <source>
        <dbReference type="ARBA" id="ARBA00013031"/>
    </source>
</evidence>